<dbReference type="Proteomes" id="UP000297604">
    <property type="component" value="Unassembled WGS sequence"/>
</dbReference>
<protein>
    <recommendedName>
        <fullName evidence="3">Hemagglutinin</fullName>
    </recommendedName>
</protein>
<sequence>MAAVLTVPTFVTPVDSAAAVTGSQFQPGNIISDQVFFNTQSMSEADIQAFLVGKESACNAGYTCLKDYRMDTVSRAAVAPGHCAAYDGVPNELASSIIYKAAQACGINPQVLLVLLQKETSLVSSSSPTASTYRKAAGYGCPDTSNCDAAFYGFYNQVYKAAWQFRQYTNFPARTYAIGPTRIQWSPDASCGASTVTIENQATANLYNYTPYQPNGASLASLYTTGDNCSSYGNRNFWVFFNNWFGPSTTALGSPVGQVKEIWATDNMINMWGWAVDGSASSNALAIHVKVNDQWVAWTADAPNSTAETMYPGAGQNHGFGGSIAVPQAGPYSVCVFAVNQGAGENTQLGCYNITVPDGSPAGELKDVFSSPGSVSLWGWGLDPDTTNPIQIHVTVNGIWTVLQANSPSTASLGTYPASGSNHGFGGVIPAAGGPATVCVYAVNIGAGSNTTLGCRTVVVPSGSPIGVMSDMWTTPTGISMWGWALDPDTVAAIPVHVTVDGVWTVFTADAANAGVGQAYPAYGPNHGFGGTIKANPGKHTVCAWGVNQGLGANLALGCRTVTVLSGSPVGALNQVWGTAGGVSMWGWALDPDQTGPIPVQVRIDGQWTVLSANSANAAVGAAYPGYGPNHGFGATIAAAPGAHEVCAWGINVASGANLNFGCQTIIVPAAPSGPPVGLVQDLWATAGTVESWGWAIDPDSTGPVTVIVTVNGTKTTVVADAPSAAAAAQMPGYGANHGYGIRIPAQTGSNDVCVTAQNIGAGADTPLLCRTIAVP</sequence>
<name>A0ABY2IL90_9MICO</name>
<proteinExistence type="predicted"/>
<dbReference type="RefSeq" id="WP_134449052.1">
    <property type="nucleotide sequence ID" value="NZ_SOFS01000025.1"/>
</dbReference>
<accession>A0ABY2IL90</accession>
<keyword evidence="2" id="KW-1185">Reference proteome</keyword>
<evidence type="ECO:0008006" key="3">
    <source>
        <dbReference type="Google" id="ProtNLM"/>
    </source>
</evidence>
<comment type="caution">
    <text evidence="1">The sequence shown here is derived from an EMBL/GenBank/DDBJ whole genome shotgun (WGS) entry which is preliminary data.</text>
</comment>
<evidence type="ECO:0000313" key="2">
    <source>
        <dbReference type="Proteomes" id="UP000297604"/>
    </source>
</evidence>
<evidence type="ECO:0000313" key="1">
    <source>
        <dbReference type="EMBL" id="TFC19374.1"/>
    </source>
</evidence>
<organism evidence="1 2">
    <name type="scientific">Cryobacterium glucosi</name>
    <dbReference type="NCBI Taxonomy" id="1259175"/>
    <lineage>
        <taxon>Bacteria</taxon>
        <taxon>Bacillati</taxon>
        <taxon>Actinomycetota</taxon>
        <taxon>Actinomycetes</taxon>
        <taxon>Micrococcales</taxon>
        <taxon>Microbacteriaceae</taxon>
        <taxon>Cryobacterium</taxon>
    </lineage>
</organism>
<gene>
    <name evidence="1" type="ORF">E3O46_12460</name>
</gene>
<dbReference type="EMBL" id="SOFS01000025">
    <property type="protein sequence ID" value="TFC19374.1"/>
    <property type="molecule type" value="Genomic_DNA"/>
</dbReference>
<reference evidence="1 2" key="1">
    <citation type="submission" date="2019-03" db="EMBL/GenBank/DDBJ databases">
        <title>Genomics of glacier-inhabiting Cryobacterium strains.</title>
        <authorList>
            <person name="Liu Q."/>
            <person name="Xin Y.-H."/>
        </authorList>
    </citation>
    <scope>NUCLEOTIDE SEQUENCE [LARGE SCALE GENOMIC DNA]</scope>
    <source>
        <strain evidence="1 2">MDB1-5</strain>
    </source>
</reference>